<keyword evidence="2 6" id="KW-0479">Metal-binding</keyword>
<dbReference type="AlphaFoldDB" id="A0A6J2UC16"/>
<dbReference type="OrthoDB" id="260519at2759"/>
<sequence length="436" mass="50866">MVIETWKKSGIATKFPTYRNSSLVTVHTWQQGKRQDDEAEGLWRIHDGIYDFTEFIDKHPGGPFWIRETKGTDITEAFEAHHLTKAPQSMIAKYKVRDAAKPRIYTLTLEEDGFYKTLKERVRQKLKTIDNSPKRTSDLIHLSIFLSIYIFAIASVKLNSLVALVLAGVAICWTVIISHNYFHRKDNWRMYTFNMGMMNFCAWRISHAMSHHIYPNSYFDLELSMFEPLLCWIPNPHLKSKMLRYVSWVTEPIAYFIAFFLQIGTRIFYSLRHTNIMYWHDLLSLSIPLAMYLVAGRSAGLLLCVRYWLSMTSIASFAFCLIGLNAAHHDPEIYHEGDANREDRDWGLFQVDTIIDRGDLKWSQFLVLTHFGDHILHHLFPTLDHGILPQLYPILYETLDEFKAQMRECNHIEHIIGQHKQLLRTEPNTRAPGSGK</sequence>
<proteinExistence type="inferred from homology"/>
<name>A0A6J2UC16_DROLE</name>
<dbReference type="InterPro" id="IPR001199">
    <property type="entry name" value="Cyt_B5-like_heme/steroid-bd"/>
</dbReference>
<dbReference type="InterPro" id="IPR005804">
    <property type="entry name" value="FA_desaturase_dom"/>
</dbReference>
<keyword evidence="1 6" id="KW-0349">Heme</keyword>
<dbReference type="InterPro" id="IPR053100">
    <property type="entry name" value="Cytochrome_b5-related"/>
</dbReference>
<dbReference type="Gene3D" id="3.10.120.10">
    <property type="entry name" value="Cytochrome b5-like heme/steroid binding domain"/>
    <property type="match status" value="1"/>
</dbReference>
<reference evidence="9" key="1">
    <citation type="submission" date="2025-08" db="UniProtKB">
        <authorList>
            <consortium name="RefSeq"/>
        </authorList>
    </citation>
    <scope>IDENTIFICATION</scope>
    <source>
        <strain evidence="9">11010-0011.00</strain>
        <tissue evidence="9">Whole body</tissue>
    </source>
</reference>
<keyword evidence="3 6" id="KW-0408">Iron</keyword>
<evidence type="ECO:0000256" key="4">
    <source>
        <dbReference type="ARBA" id="ARBA00055674"/>
    </source>
</evidence>
<dbReference type="RefSeq" id="XP_030384727.1">
    <property type="nucleotide sequence ID" value="XM_030528867.1"/>
</dbReference>
<accession>A0A6J2UC16</accession>
<evidence type="ECO:0000256" key="6">
    <source>
        <dbReference type="RuleBase" id="RU362121"/>
    </source>
</evidence>
<dbReference type="SMART" id="SM01117">
    <property type="entry name" value="Cyt-b5"/>
    <property type="match status" value="1"/>
</dbReference>
<evidence type="ECO:0000256" key="2">
    <source>
        <dbReference type="ARBA" id="ARBA00022723"/>
    </source>
</evidence>
<protein>
    <recommendedName>
        <fullName evidence="5">Cytochrome b5-related protein</fullName>
    </recommendedName>
</protein>
<evidence type="ECO:0000256" key="3">
    <source>
        <dbReference type="ARBA" id="ARBA00023004"/>
    </source>
</evidence>
<comment type="similarity">
    <text evidence="6">Belongs to the cytochrome b5 family.</text>
</comment>
<dbReference type="Pfam" id="PF00173">
    <property type="entry name" value="Cyt-b5"/>
    <property type="match status" value="1"/>
</dbReference>
<feature type="transmembrane region" description="Helical" evidence="6">
    <location>
        <begin position="162"/>
        <end position="182"/>
    </location>
</feature>
<comment type="function">
    <text evidence="4">May play a role in muscle cell metabolism.</text>
</comment>
<evidence type="ECO:0000313" key="9">
    <source>
        <dbReference type="RefSeq" id="XP_030384727.1"/>
    </source>
</evidence>
<dbReference type="InterPro" id="IPR018506">
    <property type="entry name" value="Cyt_B5_heme-BS"/>
</dbReference>
<comment type="caution">
    <text evidence="6">Lacks conserved residue(s) required for the propagation of feature annotation.</text>
</comment>
<evidence type="ECO:0000256" key="5">
    <source>
        <dbReference type="ARBA" id="ARBA00073492"/>
    </source>
</evidence>
<evidence type="ECO:0000313" key="8">
    <source>
        <dbReference type="Proteomes" id="UP000504634"/>
    </source>
</evidence>
<dbReference type="GO" id="GO:0006629">
    <property type="term" value="P:lipid metabolic process"/>
    <property type="evidence" value="ECO:0007669"/>
    <property type="project" value="InterPro"/>
</dbReference>
<gene>
    <name evidence="9" type="primary">LOC115631969</name>
</gene>
<dbReference type="GO" id="GO:0020037">
    <property type="term" value="F:heme binding"/>
    <property type="evidence" value="ECO:0007669"/>
    <property type="project" value="UniProtKB-UniRule"/>
</dbReference>
<feature type="transmembrane region" description="Helical" evidence="6">
    <location>
        <begin position="245"/>
        <end position="264"/>
    </location>
</feature>
<dbReference type="PROSITE" id="PS50255">
    <property type="entry name" value="CYTOCHROME_B5_2"/>
    <property type="match status" value="1"/>
</dbReference>
<dbReference type="InterPro" id="IPR036400">
    <property type="entry name" value="Cyt_B5-like_heme/steroid_sf"/>
</dbReference>
<dbReference type="GO" id="GO:0046872">
    <property type="term" value="F:metal ion binding"/>
    <property type="evidence" value="ECO:0007669"/>
    <property type="project" value="UniProtKB-UniRule"/>
</dbReference>
<keyword evidence="6" id="KW-0812">Transmembrane</keyword>
<dbReference type="Proteomes" id="UP000504634">
    <property type="component" value="Unplaced"/>
</dbReference>
<feature type="transmembrane region" description="Helical" evidence="6">
    <location>
        <begin position="139"/>
        <end position="156"/>
    </location>
</feature>
<keyword evidence="8" id="KW-1185">Reference proteome</keyword>
<dbReference type="PANTHER" id="PTHR16740:SF1">
    <property type="entry name" value="CYTOCHROME B5-RELATED PROTEIN-RELATED"/>
    <property type="match status" value="1"/>
</dbReference>
<dbReference type="SUPFAM" id="SSF55856">
    <property type="entry name" value="Cytochrome b5-like heme/steroid binding domain"/>
    <property type="match status" value="1"/>
</dbReference>
<dbReference type="Pfam" id="PF00487">
    <property type="entry name" value="FA_desaturase"/>
    <property type="match status" value="1"/>
</dbReference>
<dbReference type="PANTHER" id="PTHR16740">
    <property type="entry name" value="CYTOCHROME B5-RELATED PROTEIN-RELATED"/>
    <property type="match status" value="1"/>
</dbReference>
<dbReference type="PROSITE" id="PS00191">
    <property type="entry name" value="CYTOCHROME_B5_1"/>
    <property type="match status" value="1"/>
</dbReference>
<feature type="domain" description="Cytochrome b5 heme-binding" evidence="7">
    <location>
        <begin position="24"/>
        <end position="100"/>
    </location>
</feature>
<evidence type="ECO:0000259" key="7">
    <source>
        <dbReference type="PROSITE" id="PS50255"/>
    </source>
</evidence>
<organism evidence="8 9">
    <name type="scientific">Drosophila lebanonensis</name>
    <name type="common">Fruit fly</name>
    <name type="synonym">Scaptodrosophila lebanonensis</name>
    <dbReference type="NCBI Taxonomy" id="7225"/>
    <lineage>
        <taxon>Eukaryota</taxon>
        <taxon>Metazoa</taxon>
        <taxon>Ecdysozoa</taxon>
        <taxon>Arthropoda</taxon>
        <taxon>Hexapoda</taxon>
        <taxon>Insecta</taxon>
        <taxon>Pterygota</taxon>
        <taxon>Neoptera</taxon>
        <taxon>Endopterygota</taxon>
        <taxon>Diptera</taxon>
        <taxon>Brachycera</taxon>
        <taxon>Muscomorpha</taxon>
        <taxon>Ephydroidea</taxon>
        <taxon>Drosophilidae</taxon>
        <taxon>Scaptodrosophila</taxon>
    </lineage>
</organism>
<keyword evidence="6" id="KW-1133">Transmembrane helix</keyword>
<keyword evidence="6" id="KW-0472">Membrane</keyword>
<evidence type="ECO:0000256" key="1">
    <source>
        <dbReference type="ARBA" id="ARBA00022617"/>
    </source>
</evidence>
<dbReference type="GeneID" id="115631969"/>
<dbReference type="FunFam" id="3.10.120.10:FF:000020">
    <property type="entry name" value="Cytochrome b5-related protein"/>
    <property type="match status" value="1"/>
</dbReference>